<dbReference type="FunFam" id="2.40.10.10:FF:000002">
    <property type="entry name" value="Transmembrane protease serine"/>
    <property type="match status" value="1"/>
</dbReference>
<dbReference type="Gene3D" id="2.40.10.10">
    <property type="entry name" value="Trypsin-like serine proteases"/>
    <property type="match status" value="2"/>
</dbReference>
<evidence type="ECO:0000256" key="8">
    <source>
        <dbReference type="ARBA" id="ARBA00024195"/>
    </source>
</evidence>
<evidence type="ECO:0000256" key="6">
    <source>
        <dbReference type="ARBA" id="ARBA00023157"/>
    </source>
</evidence>
<proteinExistence type="evidence at transcript level"/>
<comment type="domain">
    <text evidence="10">The clip domain consists of 35-55 residues which are 'knitted' together usually by 3 conserved disulfide bonds forming a clip-like compact structure.</text>
</comment>
<comment type="subcellular location">
    <subcellularLocation>
        <location evidence="10">Secreted</location>
    </subcellularLocation>
</comment>
<evidence type="ECO:0000313" key="13">
    <source>
        <dbReference type="EMBL" id="AML39474.1"/>
    </source>
</evidence>
<evidence type="ECO:0000256" key="5">
    <source>
        <dbReference type="ARBA" id="ARBA00023145"/>
    </source>
</evidence>
<dbReference type="CDD" id="cd00190">
    <property type="entry name" value="Tryp_SPc"/>
    <property type="match status" value="1"/>
</dbReference>
<dbReference type="SMART" id="SM00680">
    <property type="entry name" value="CLIP"/>
    <property type="match status" value="2"/>
</dbReference>
<keyword evidence="7" id="KW-0325">Glycoprotein</keyword>
<evidence type="ECO:0000256" key="3">
    <source>
        <dbReference type="ARBA" id="ARBA00022801"/>
    </source>
</evidence>
<dbReference type="InterPro" id="IPR001254">
    <property type="entry name" value="Trypsin_dom"/>
</dbReference>
<accession>A0A140EQ25</accession>
<dbReference type="Gene3D" id="3.30.1640.30">
    <property type="match status" value="2"/>
</dbReference>
<protein>
    <recommendedName>
        <fullName evidence="10">CLIP domain-containing serine protease</fullName>
        <ecNumber evidence="9">3.4.21.-</ecNumber>
    </recommendedName>
</protein>
<name>A0A140EQ25_OSTFU</name>
<dbReference type="PROSITE" id="PS50240">
    <property type="entry name" value="TRYPSIN_DOM"/>
    <property type="match status" value="1"/>
</dbReference>
<dbReference type="InterPro" id="IPR001314">
    <property type="entry name" value="Peptidase_S1A"/>
</dbReference>
<evidence type="ECO:0000256" key="2">
    <source>
        <dbReference type="ARBA" id="ARBA00022729"/>
    </source>
</evidence>
<keyword evidence="4 9" id="KW-0720">Serine protease</keyword>
<dbReference type="GO" id="GO:0005576">
    <property type="term" value="C:extracellular region"/>
    <property type="evidence" value="ECO:0007669"/>
    <property type="project" value="UniProtKB-SubCell"/>
</dbReference>
<dbReference type="FunFam" id="3.30.1640.30:FF:000001">
    <property type="entry name" value="Serine protease 7"/>
    <property type="match status" value="1"/>
</dbReference>
<dbReference type="InterPro" id="IPR009003">
    <property type="entry name" value="Peptidase_S1_PA"/>
</dbReference>
<dbReference type="InterPro" id="IPR022700">
    <property type="entry name" value="CLIP"/>
</dbReference>
<dbReference type="Pfam" id="PF00089">
    <property type="entry name" value="Trypsin"/>
    <property type="match status" value="1"/>
</dbReference>
<dbReference type="FunFam" id="2.40.10.10:FF:000028">
    <property type="entry name" value="Serine protease easter"/>
    <property type="match status" value="1"/>
</dbReference>
<dbReference type="PROSITE" id="PS51888">
    <property type="entry name" value="CLIP"/>
    <property type="match status" value="2"/>
</dbReference>
<dbReference type="InterPro" id="IPR051487">
    <property type="entry name" value="Ser/Thr_Proteases_Immune/Dev"/>
</dbReference>
<organism evidence="13">
    <name type="scientific">Ostrinia furnacalis</name>
    <name type="common">Asian corn borer</name>
    <dbReference type="NCBI Taxonomy" id="93504"/>
    <lineage>
        <taxon>Eukaryota</taxon>
        <taxon>Metazoa</taxon>
        <taxon>Ecdysozoa</taxon>
        <taxon>Arthropoda</taxon>
        <taxon>Hexapoda</taxon>
        <taxon>Insecta</taxon>
        <taxon>Pterygota</taxon>
        <taxon>Neoptera</taxon>
        <taxon>Endopterygota</taxon>
        <taxon>Lepidoptera</taxon>
        <taxon>Glossata</taxon>
        <taxon>Ditrysia</taxon>
        <taxon>Pyraloidea</taxon>
        <taxon>Crambidae</taxon>
        <taxon>Pyraustinae</taxon>
        <taxon>Ostrinia</taxon>
    </lineage>
</organism>
<gene>
    <name evidence="13" type="primary">SP105</name>
</gene>
<feature type="domain" description="Clip" evidence="12">
    <location>
        <begin position="21"/>
        <end position="74"/>
    </location>
</feature>
<dbReference type="PANTHER" id="PTHR24256">
    <property type="entry name" value="TRYPTASE-RELATED"/>
    <property type="match status" value="1"/>
</dbReference>
<feature type="signal peptide" evidence="10">
    <location>
        <begin position="1"/>
        <end position="19"/>
    </location>
</feature>
<dbReference type="EMBL" id="KT751521">
    <property type="protein sequence ID" value="AML39474.1"/>
    <property type="molecule type" value="mRNA"/>
</dbReference>
<evidence type="ECO:0000256" key="9">
    <source>
        <dbReference type="RuleBase" id="RU363034"/>
    </source>
</evidence>
<reference evidence="13" key="1">
    <citation type="submission" date="2015-09" db="EMBL/GenBank/DDBJ databases">
        <title>Serine protease SP105 mediates the melanization response in Ostrinia furnacalis, and is regulated by Serpin-3.</title>
        <authorList>
            <person name="Chu Y."/>
            <person name="An C."/>
            <person name="Hong F."/>
        </authorList>
    </citation>
    <scope>NUCLEOTIDE SEQUENCE</scope>
</reference>
<comment type="similarity">
    <text evidence="8 10">Belongs to the peptidase S1 family. CLIP subfamily.</text>
</comment>
<keyword evidence="10" id="KW-0964">Secreted</keyword>
<keyword evidence="5" id="KW-0865">Zymogen</keyword>
<feature type="domain" description="Clip" evidence="12">
    <location>
        <begin position="75"/>
        <end position="126"/>
    </location>
</feature>
<dbReference type="AlphaFoldDB" id="A0A140EQ25"/>
<dbReference type="Pfam" id="PF12032">
    <property type="entry name" value="CLIP"/>
    <property type="match status" value="2"/>
</dbReference>
<feature type="chain" id="PRO_5023963389" description="CLIP domain-containing serine protease" evidence="10">
    <location>
        <begin position="20"/>
        <end position="424"/>
    </location>
</feature>
<evidence type="ECO:0000256" key="10">
    <source>
        <dbReference type="RuleBase" id="RU366078"/>
    </source>
</evidence>
<dbReference type="InterPro" id="IPR043504">
    <property type="entry name" value="Peptidase_S1_PA_chymotrypsin"/>
</dbReference>
<dbReference type="EC" id="3.4.21.-" evidence="9"/>
<evidence type="ECO:0000256" key="1">
    <source>
        <dbReference type="ARBA" id="ARBA00022670"/>
    </source>
</evidence>
<dbReference type="SUPFAM" id="SSF50494">
    <property type="entry name" value="Trypsin-like serine proteases"/>
    <property type="match status" value="1"/>
</dbReference>
<dbReference type="InterPro" id="IPR033116">
    <property type="entry name" value="TRYPSIN_SER"/>
</dbReference>
<evidence type="ECO:0000256" key="4">
    <source>
        <dbReference type="ARBA" id="ARBA00022825"/>
    </source>
</evidence>
<keyword evidence="1 9" id="KW-0645">Protease</keyword>
<keyword evidence="6" id="KW-1015">Disulfide bond</keyword>
<dbReference type="SMART" id="SM00020">
    <property type="entry name" value="Tryp_SPc"/>
    <property type="match status" value="1"/>
</dbReference>
<dbReference type="InterPro" id="IPR018114">
    <property type="entry name" value="TRYPSIN_HIS"/>
</dbReference>
<dbReference type="GO" id="GO:0006508">
    <property type="term" value="P:proteolysis"/>
    <property type="evidence" value="ECO:0007669"/>
    <property type="project" value="UniProtKB-KW"/>
</dbReference>
<keyword evidence="3 9" id="KW-0378">Hydrolase</keyword>
<keyword evidence="2 10" id="KW-0732">Signal</keyword>
<evidence type="ECO:0000259" key="12">
    <source>
        <dbReference type="PROSITE" id="PS51888"/>
    </source>
</evidence>
<evidence type="ECO:0000256" key="7">
    <source>
        <dbReference type="ARBA" id="ARBA00023180"/>
    </source>
</evidence>
<dbReference type="GO" id="GO:0004252">
    <property type="term" value="F:serine-type endopeptidase activity"/>
    <property type="evidence" value="ECO:0007669"/>
    <property type="project" value="UniProtKB-UniRule"/>
</dbReference>
<sequence>MKLLILACAFFAATCCVSGQSCTTAKGDIGNCVTFKKCPSLLQIINKSNRSPAEVDLLKKSACGFEGRTPKVCCPCHTPYGEPGRCVGIYTCPHLAEMMTPPVTSYNKLFIQASKCQGPDAYSVCCGSPPESIQKDGCDSRLSAFPPDPRTECCGLDGGADNKITGGSATNVDQYPWLTLIEYARSDNSIALLCGGALISSRYVLTAAHCITGSILKNGTPKNVRLGEYDSSHTGPDCILVEGGGEDCTEGIVVLPIEKSIPHPEYNPITKRNDIGLIRTQRAAPYTDFIRPICLPVVDITVTPPPNFKLWAAGWGAINSTVKKSSIKLHVDLPFVSQRECQPSYVKPGLKADLWNGQLCAGGEAGKDSCRGDSGGPLMFENEKLYDMLGVVSFGPSPCGKEDAPGVYTKVYAYVDWIRENIYP</sequence>
<feature type="domain" description="Peptidase S1" evidence="11">
    <location>
        <begin position="164"/>
        <end position="423"/>
    </location>
</feature>
<dbReference type="PROSITE" id="PS00135">
    <property type="entry name" value="TRYPSIN_SER"/>
    <property type="match status" value="1"/>
</dbReference>
<dbReference type="InterPro" id="IPR038565">
    <property type="entry name" value="CLIP_sf"/>
</dbReference>
<dbReference type="PRINTS" id="PR00722">
    <property type="entry name" value="CHYMOTRYPSIN"/>
</dbReference>
<evidence type="ECO:0000259" key="11">
    <source>
        <dbReference type="PROSITE" id="PS50240"/>
    </source>
</evidence>
<dbReference type="PROSITE" id="PS00134">
    <property type="entry name" value="TRYPSIN_HIS"/>
    <property type="match status" value="1"/>
</dbReference>
<dbReference type="PROSITE" id="PS51257">
    <property type="entry name" value="PROKAR_LIPOPROTEIN"/>
    <property type="match status" value="1"/>
</dbReference>